<keyword evidence="1" id="KW-0132">Cell division</keyword>
<dbReference type="AlphaFoldDB" id="A0A1Q9CLV0"/>
<dbReference type="InterPro" id="IPR007192">
    <property type="entry name" value="APC8"/>
</dbReference>
<dbReference type="OrthoDB" id="659at2759"/>
<evidence type="ECO:0000256" key="5">
    <source>
        <dbReference type="ARBA" id="ARBA00022803"/>
    </source>
</evidence>
<dbReference type="SMART" id="SM00028">
    <property type="entry name" value="TPR"/>
    <property type="match status" value="6"/>
</dbReference>
<evidence type="ECO:0000259" key="10">
    <source>
        <dbReference type="Pfam" id="PF04049"/>
    </source>
</evidence>
<organism evidence="11 12">
    <name type="scientific">Symbiodinium microadriaticum</name>
    <name type="common">Dinoflagellate</name>
    <name type="synonym">Zooxanthella microadriatica</name>
    <dbReference type="NCBI Taxonomy" id="2951"/>
    <lineage>
        <taxon>Eukaryota</taxon>
        <taxon>Sar</taxon>
        <taxon>Alveolata</taxon>
        <taxon>Dinophyceae</taxon>
        <taxon>Suessiales</taxon>
        <taxon>Symbiodiniaceae</taxon>
        <taxon>Symbiodinium</taxon>
    </lineage>
</organism>
<protein>
    <submittedName>
        <fullName evidence="11">Anaphase-promoting complex subunit 8</fullName>
    </submittedName>
</protein>
<accession>A0A1Q9CLV0</accession>
<dbReference type="InterPro" id="IPR042095">
    <property type="entry name" value="SUMF_sf"/>
</dbReference>
<feature type="region of interest" description="Disordered" evidence="8">
    <location>
        <begin position="716"/>
        <end position="737"/>
    </location>
</feature>
<dbReference type="Proteomes" id="UP000186817">
    <property type="component" value="Unassembled WGS sequence"/>
</dbReference>
<dbReference type="PANTHER" id="PTHR12558:SF10">
    <property type="entry name" value="CELL DIVISION CYCLE PROTEIN 23 HOMOLOG"/>
    <property type="match status" value="1"/>
</dbReference>
<evidence type="ECO:0000259" key="9">
    <source>
        <dbReference type="Pfam" id="PF03781"/>
    </source>
</evidence>
<keyword evidence="2" id="KW-0677">Repeat</keyword>
<comment type="caution">
    <text evidence="11">The sequence shown here is derived from an EMBL/GenBank/DDBJ whole genome shotgun (WGS) entry which is preliminary data.</text>
</comment>
<dbReference type="GO" id="GO:0045842">
    <property type="term" value="P:positive regulation of mitotic metaphase/anaphase transition"/>
    <property type="evidence" value="ECO:0007669"/>
    <property type="project" value="TreeGrafter"/>
</dbReference>
<evidence type="ECO:0000313" key="11">
    <source>
        <dbReference type="EMBL" id="OLP83901.1"/>
    </source>
</evidence>
<feature type="domain" description="Sulfatase-modifying factor enzyme-like" evidence="9">
    <location>
        <begin position="744"/>
        <end position="1062"/>
    </location>
</feature>
<evidence type="ECO:0000256" key="8">
    <source>
        <dbReference type="SAM" id="MobiDB-lite"/>
    </source>
</evidence>
<proteinExistence type="predicted"/>
<gene>
    <name evidence="11" type="primary">APC8</name>
    <name evidence="11" type="ORF">AK812_SmicGene35281</name>
</gene>
<dbReference type="EMBL" id="LSRX01001084">
    <property type="protein sequence ID" value="OLP83901.1"/>
    <property type="molecule type" value="Genomic_DNA"/>
</dbReference>
<evidence type="ECO:0000313" key="12">
    <source>
        <dbReference type="Proteomes" id="UP000186817"/>
    </source>
</evidence>
<dbReference type="Pfam" id="PF03781">
    <property type="entry name" value="FGE-sulfatase"/>
    <property type="match status" value="1"/>
</dbReference>
<dbReference type="PROSITE" id="PS50005">
    <property type="entry name" value="TPR"/>
    <property type="match status" value="3"/>
</dbReference>
<keyword evidence="6" id="KW-0131">Cell cycle</keyword>
<dbReference type="InterPro" id="IPR011990">
    <property type="entry name" value="TPR-like_helical_dom_sf"/>
</dbReference>
<evidence type="ECO:0000256" key="3">
    <source>
        <dbReference type="ARBA" id="ARBA00022776"/>
    </source>
</evidence>
<feature type="repeat" description="TPR" evidence="7">
    <location>
        <begin position="369"/>
        <end position="402"/>
    </location>
</feature>
<dbReference type="SUPFAM" id="SSF48452">
    <property type="entry name" value="TPR-like"/>
    <property type="match status" value="2"/>
</dbReference>
<evidence type="ECO:0000256" key="7">
    <source>
        <dbReference type="PROSITE-ProRule" id="PRU00339"/>
    </source>
</evidence>
<dbReference type="Gene3D" id="1.25.40.10">
    <property type="entry name" value="Tetratricopeptide repeat domain"/>
    <property type="match status" value="2"/>
</dbReference>
<evidence type="ECO:0000256" key="4">
    <source>
        <dbReference type="ARBA" id="ARBA00022786"/>
    </source>
</evidence>
<evidence type="ECO:0000256" key="2">
    <source>
        <dbReference type="ARBA" id="ARBA00022737"/>
    </source>
</evidence>
<keyword evidence="4" id="KW-0833">Ubl conjugation pathway</keyword>
<dbReference type="InterPro" id="IPR019734">
    <property type="entry name" value="TPR_rpt"/>
</dbReference>
<dbReference type="SUPFAM" id="SSF56436">
    <property type="entry name" value="C-type lectin-like"/>
    <property type="match status" value="1"/>
</dbReference>
<dbReference type="GO" id="GO:0016567">
    <property type="term" value="P:protein ubiquitination"/>
    <property type="evidence" value="ECO:0007669"/>
    <property type="project" value="TreeGrafter"/>
</dbReference>
<dbReference type="GO" id="GO:0005680">
    <property type="term" value="C:anaphase-promoting complex"/>
    <property type="evidence" value="ECO:0007669"/>
    <property type="project" value="InterPro"/>
</dbReference>
<evidence type="ECO:0000256" key="6">
    <source>
        <dbReference type="ARBA" id="ARBA00023306"/>
    </source>
</evidence>
<evidence type="ECO:0000256" key="1">
    <source>
        <dbReference type="ARBA" id="ARBA00022618"/>
    </source>
</evidence>
<reference evidence="11 12" key="1">
    <citation type="submission" date="2016-02" db="EMBL/GenBank/DDBJ databases">
        <title>Genome analysis of coral dinoflagellate symbionts highlights evolutionary adaptations to a symbiotic lifestyle.</title>
        <authorList>
            <person name="Aranda M."/>
            <person name="Li Y."/>
            <person name="Liew Y.J."/>
            <person name="Baumgarten S."/>
            <person name="Simakov O."/>
            <person name="Wilson M."/>
            <person name="Piel J."/>
            <person name="Ashoor H."/>
            <person name="Bougouffa S."/>
            <person name="Bajic V.B."/>
            <person name="Ryu T."/>
            <person name="Ravasi T."/>
            <person name="Bayer T."/>
            <person name="Micklem G."/>
            <person name="Kim H."/>
            <person name="Bhak J."/>
            <person name="Lajeunesse T.C."/>
            <person name="Voolstra C.R."/>
        </authorList>
    </citation>
    <scope>NUCLEOTIDE SEQUENCE [LARGE SCALE GENOMIC DNA]</scope>
    <source>
        <strain evidence="11 12">CCMP2467</strain>
    </source>
</reference>
<dbReference type="GO" id="GO:0031145">
    <property type="term" value="P:anaphase-promoting complex-dependent catabolic process"/>
    <property type="evidence" value="ECO:0007669"/>
    <property type="project" value="TreeGrafter"/>
</dbReference>
<feature type="repeat" description="TPR" evidence="7">
    <location>
        <begin position="403"/>
        <end position="436"/>
    </location>
</feature>
<dbReference type="Pfam" id="PF04049">
    <property type="entry name" value="ANAPC8"/>
    <property type="match status" value="1"/>
</dbReference>
<dbReference type="InterPro" id="IPR016187">
    <property type="entry name" value="CTDL_fold"/>
</dbReference>
<keyword evidence="3" id="KW-0498">Mitosis</keyword>
<dbReference type="InterPro" id="IPR005532">
    <property type="entry name" value="SUMF_dom"/>
</dbReference>
<keyword evidence="5 7" id="KW-0802">TPR repeat</keyword>
<feature type="repeat" description="TPR" evidence="7">
    <location>
        <begin position="335"/>
        <end position="368"/>
    </location>
</feature>
<dbReference type="PANTHER" id="PTHR12558">
    <property type="entry name" value="CELL DIVISION CYCLE 16,23,27"/>
    <property type="match status" value="1"/>
</dbReference>
<dbReference type="GO" id="GO:0051301">
    <property type="term" value="P:cell division"/>
    <property type="evidence" value="ECO:0007669"/>
    <property type="project" value="UniProtKB-KW"/>
</dbReference>
<dbReference type="Gene3D" id="3.90.1580.10">
    <property type="entry name" value="paralog of FGE (formylglycine-generating enzyme)"/>
    <property type="match status" value="1"/>
</dbReference>
<feature type="domain" description="Cdc23" evidence="10">
    <location>
        <begin position="21"/>
        <end position="274"/>
    </location>
</feature>
<dbReference type="Pfam" id="PF13181">
    <property type="entry name" value="TPR_8"/>
    <property type="match status" value="3"/>
</dbReference>
<keyword evidence="12" id="KW-1185">Reference proteome</keyword>
<name>A0A1Q9CLV0_SYMMI</name>
<sequence>MDVAMELDSAKPARPLRDAAELRAELHEAVLRLSFAELHSSTQWASELLAALPPGGADEASPASAPSISPTLPRSLCSPVLLAKAHFGMREYSRAAHVLQGGPAQSQDLHSAPWPVFFRSYALYLAGEKRREEDAAEVSDPAEASRIHNTELKTLEEDLSALYRQQKLDGLSLYVYGIVLKGLELKEDARRVLLESVHAFPCNWSAWLDIISISADLHDVNGRCEDVRLPPHWMSLFFEAALQLELQRNDSAKELYVALRASFPESAYIASQIATCFYNLRNFDASQLAFEELRRRDPYRLSSLDTYSNILFVKEQAAALSHLARQAVKIDKYTPEACIIIGNYYSLKGEHEKAVIYFRRALALNRHFTPAWILMGHEFMEMKNTAAAIDAYRTAVTINRRDYRAWYGLGQTYELLSLHFYALFYYRQAMSLRPDDARMWCAMAQCYDHMDRKVEALKCYEKAHRCGDMERMALPRLARLHRDHGDHRQAAAYYGQMLEQSGHSRIVSSASGVRPDPSGLESIASVRRPLAGALQGGLASESVEALRFLMNFFAEEGRLAEAEACATQLLDTTGSEKDEAKDPSLCRKALGSGAEGAYVSPLDSEITFPMNQLASANVEADEDGWTNDIRDFQKACIDMSDAVGGNKWPEIRCMTARLLLCRRNLAMLRCIWLGALYVRGLLVHAEETCAQNQNDQDEVTEAATLADGTQDCGCSSLSRGASTKGERSEPVRFDGLSDSAKRHNEDMVSIPAGRFHMGERKDRVHFPQDGEGPVRPVQMSGFWMDRFEVSNEKWQDFARETGYLTDAERLGDSFVAETYLSEAVNKTIHKKVDAVPWWLPVPNASWHKPEGIDSSLSGVGSRYGDRWNHPVVHISWNDAEAYCRWRKASLPTEAQWEYAARGGLEGKLYPWGDTTFGNETEGMPRRHRMNIWQGTFPKENTAKDGYPKTAPVDAYGPQNDWGLYNMVGNVWEWTGDWYSPVHFLTDKNKDTGLVDPRGPEIEELDEIVEMGYLKKDSSGQYEKIKKGGSFMCHKSYCYRYRICARSHLTADGSAHHTGVRCAMSGFKKAKEALNGIMGKINVRAEGPAPFVLIDDAYEDRASAYLQKKKDMMAFRNQAGTLALR</sequence>